<organism evidence="1 2">
    <name type="scientific">Shewanella morhuae</name>
    <dbReference type="NCBI Taxonomy" id="365591"/>
    <lineage>
        <taxon>Bacteria</taxon>
        <taxon>Pseudomonadati</taxon>
        <taxon>Pseudomonadota</taxon>
        <taxon>Gammaproteobacteria</taxon>
        <taxon>Alteromonadales</taxon>
        <taxon>Shewanellaceae</taxon>
        <taxon>Shewanella</taxon>
    </lineage>
</organism>
<evidence type="ECO:0000313" key="2">
    <source>
        <dbReference type="Proteomes" id="UP000255061"/>
    </source>
</evidence>
<evidence type="ECO:0000313" key="1">
    <source>
        <dbReference type="EMBL" id="SUJ08251.1"/>
    </source>
</evidence>
<name>A0A380BY53_9GAMM</name>
<accession>A0A380BY53</accession>
<sequence length="138" mass="15293">MISISSTNVALANILEKNRLYSVSVLGSNSKTIKLPSPNSALNVELVEDYFHWAEQESEDGLEDNAWSYISRWVETHQKVIQVTQDDGLIDVSVIDAPLDAYSGGAILYANKKDAMNHCSVHLEFASEYICEIESVLA</sequence>
<protein>
    <submittedName>
        <fullName evidence="1">Uncharacterized protein</fullName>
    </submittedName>
</protein>
<dbReference type="Proteomes" id="UP000255061">
    <property type="component" value="Unassembled WGS sequence"/>
</dbReference>
<dbReference type="RefSeq" id="WP_115407253.1">
    <property type="nucleotide sequence ID" value="NZ_UGYV01000004.1"/>
</dbReference>
<reference evidence="1 2" key="1">
    <citation type="submission" date="2018-06" db="EMBL/GenBank/DDBJ databases">
        <authorList>
            <consortium name="Pathogen Informatics"/>
            <person name="Doyle S."/>
        </authorList>
    </citation>
    <scope>NUCLEOTIDE SEQUENCE [LARGE SCALE GENOMIC DNA]</scope>
    <source>
        <strain evidence="1 2">NCTC10736</strain>
    </source>
</reference>
<gene>
    <name evidence="1" type="ORF">NCTC10736_03926</name>
</gene>
<proteinExistence type="predicted"/>
<dbReference type="EMBL" id="UGYV01000004">
    <property type="protein sequence ID" value="SUJ08251.1"/>
    <property type="molecule type" value="Genomic_DNA"/>
</dbReference>
<dbReference type="AlphaFoldDB" id="A0A380BY53"/>